<keyword evidence="1" id="KW-1133">Transmembrane helix</keyword>
<organism evidence="2 3">
    <name type="scientific">Xenoophorus captivus</name>
    <dbReference type="NCBI Taxonomy" id="1517983"/>
    <lineage>
        <taxon>Eukaryota</taxon>
        <taxon>Metazoa</taxon>
        <taxon>Chordata</taxon>
        <taxon>Craniata</taxon>
        <taxon>Vertebrata</taxon>
        <taxon>Euteleostomi</taxon>
        <taxon>Actinopterygii</taxon>
        <taxon>Neopterygii</taxon>
        <taxon>Teleostei</taxon>
        <taxon>Neoteleostei</taxon>
        <taxon>Acanthomorphata</taxon>
        <taxon>Ovalentaria</taxon>
        <taxon>Atherinomorphae</taxon>
        <taxon>Cyprinodontiformes</taxon>
        <taxon>Goodeidae</taxon>
        <taxon>Xenoophorus</taxon>
    </lineage>
</organism>
<sequence length="103" mass="11202">MPDCLAYMTSDQAYYFLVCAFFGVPVLASLLSSFQETSFPIHTPGFQCSVLHLKTPSVNVLTALLAALLFLLSVSLNDSPPLLTCLSAPRCSIATHVFSWTNK</sequence>
<proteinExistence type="predicted"/>
<evidence type="ECO:0000313" key="3">
    <source>
        <dbReference type="Proteomes" id="UP001434883"/>
    </source>
</evidence>
<reference evidence="2 3" key="1">
    <citation type="submission" date="2021-06" db="EMBL/GenBank/DDBJ databases">
        <authorList>
            <person name="Palmer J.M."/>
        </authorList>
    </citation>
    <scope>NUCLEOTIDE SEQUENCE [LARGE SCALE GENOMIC DNA]</scope>
    <source>
        <strain evidence="2 3">XC_2019</strain>
        <tissue evidence="2">Muscle</tissue>
    </source>
</reference>
<evidence type="ECO:0000256" key="1">
    <source>
        <dbReference type="SAM" id="Phobius"/>
    </source>
</evidence>
<keyword evidence="1" id="KW-0472">Membrane</keyword>
<comment type="caution">
    <text evidence="2">The sequence shown here is derived from an EMBL/GenBank/DDBJ whole genome shotgun (WGS) entry which is preliminary data.</text>
</comment>
<protein>
    <submittedName>
        <fullName evidence="2">Uncharacterized protein</fullName>
    </submittedName>
</protein>
<feature type="transmembrane region" description="Helical" evidence="1">
    <location>
        <begin position="12"/>
        <end position="34"/>
    </location>
</feature>
<gene>
    <name evidence="2" type="ORF">XENOCAPTIV_004926</name>
</gene>
<keyword evidence="1" id="KW-0812">Transmembrane</keyword>
<accession>A0ABV0S2A8</accession>
<feature type="transmembrane region" description="Helical" evidence="1">
    <location>
        <begin position="55"/>
        <end position="74"/>
    </location>
</feature>
<keyword evidence="3" id="KW-1185">Reference proteome</keyword>
<dbReference type="EMBL" id="JAHRIN010067371">
    <property type="protein sequence ID" value="MEQ2214394.1"/>
    <property type="molecule type" value="Genomic_DNA"/>
</dbReference>
<dbReference type="Proteomes" id="UP001434883">
    <property type="component" value="Unassembled WGS sequence"/>
</dbReference>
<evidence type="ECO:0000313" key="2">
    <source>
        <dbReference type="EMBL" id="MEQ2214394.1"/>
    </source>
</evidence>
<name>A0ABV0S2A8_9TELE</name>